<dbReference type="EMBL" id="CAUYUJ010014961">
    <property type="protein sequence ID" value="CAK0848249.1"/>
    <property type="molecule type" value="Genomic_DNA"/>
</dbReference>
<evidence type="ECO:0000256" key="2">
    <source>
        <dbReference type="SAM" id="SignalP"/>
    </source>
</evidence>
<evidence type="ECO:0008006" key="5">
    <source>
        <dbReference type="Google" id="ProtNLM"/>
    </source>
</evidence>
<reference evidence="3" key="1">
    <citation type="submission" date="2023-10" db="EMBL/GenBank/DDBJ databases">
        <authorList>
            <person name="Chen Y."/>
            <person name="Shah S."/>
            <person name="Dougan E. K."/>
            <person name="Thang M."/>
            <person name="Chan C."/>
        </authorList>
    </citation>
    <scope>NUCLEOTIDE SEQUENCE [LARGE SCALE GENOMIC DNA]</scope>
</reference>
<name>A0ABN9TR28_9DINO</name>
<organism evidence="3 4">
    <name type="scientific">Prorocentrum cordatum</name>
    <dbReference type="NCBI Taxonomy" id="2364126"/>
    <lineage>
        <taxon>Eukaryota</taxon>
        <taxon>Sar</taxon>
        <taxon>Alveolata</taxon>
        <taxon>Dinophyceae</taxon>
        <taxon>Prorocentrales</taxon>
        <taxon>Prorocentraceae</taxon>
        <taxon>Prorocentrum</taxon>
    </lineage>
</organism>
<evidence type="ECO:0000313" key="4">
    <source>
        <dbReference type="Proteomes" id="UP001189429"/>
    </source>
</evidence>
<accession>A0ABN9TR28</accession>
<comment type="caution">
    <text evidence="3">The sequence shown here is derived from an EMBL/GenBank/DDBJ whole genome shotgun (WGS) entry which is preliminary data.</text>
</comment>
<protein>
    <recommendedName>
        <fullName evidence="5">SHSP domain-containing protein</fullName>
    </recommendedName>
</protein>
<sequence>MPAAPRPRAALPLALLLALAALPGACRAEGAGGPTGQPGEAGGPAGLGLSSLAARAQRLQAGLASGLQGLQDRVAGLQAPKSSGAQWLTEPAWGLSEKLARLRSQLVEECEYWDRKTRESWQDSLALLRNATRAAEEVDEPQPTCASWDCWELVRANLSSAGQRLQEELAARAADLQARLAQAQAGGARALQTLRGGLPSSCGLHGRLAWLQGQFEEEVQYWGQKFRECWWVAASSWHGRHHRARGDVEASSEKLGYWGQRFPESWRLAADAWLGRHRRAEGDTESSSDGYWGQKIRESWRVAADSWHGRYRRAEEEFGHWGQKYRESWRAAADSWLGRHRRAEEEFGHWGQKFRESWWLAAASSHGRHRRAGGDTETSEESPDWRRELVLARKELTSWRGVAEQCRRRAGELEGELGAAREAAAACEDAARESRTARLEGGAARARQPELSRGEAHAREEAIEELSTHRTAHEQEVRMLRETLRWALRAREDEAGQKQQCEERLVKERKATDGEAAQIPGAACAWGCLCACALLLRLPAPRSLRAKPWCGRRSPAQVAQDEFDSKFPSDVRDEAQADGVRRRVLEIQCRDVQHEDISVEAVCNGCVVAIAHRDAASGQPAEPSSRLFQWQLSEGLFSLADELARFEDGVLHLVLRESLPQGRAVRLPQHFSLEDEDTCSDSSWLGQEESEASGDHSPEDTASLDSFEASFEKVDEASDGMPPPSDGEEGSQQDSSDKGPP</sequence>
<gene>
    <name evidence="3" type="ORF">PCOR1329_LOCUS41241</name>
</gene>
<evidence type="ECO:0000256" key="1">
    <source>
        <dbReference type="SAM" id="MobiDB-lite"/>
    </source>
</evidence>
<dbReference type="Proteomes" id="UP001189429">
    <property type="component" value="Unassembled WGS sequence"/>
</dbReference>
<feature type="signal peptide" evidence="2">
    <location>
        <begin position="1"/>
        <end position="28"/>
    </location>
</feature>
<feature type="region of interest" description="Disordered" evidence="1">
    <location>
        <begin position="676"/>
        <end position="741"/>
    </location>
</feature>
<proteinExistence type="predicted"/>
<evidence type="ECO:0000313" key="3">
    <source>
        <dbReference type="EMBL" id="CAK0848249.1"/>
    </source>
</evidence>
<keyword evidence="2" id="KW-0732">Signal</keyword>
<feature type="chain" id="PRO_5045430416" description="SHSP domain-containing protein" evidence="2">
    <location>
        <begin position="29"/>
        <end position="741"/>
    </location>
</feature>
<keyword evidence="4" id="KW-1185">Reference proteome</keyword>